<evidence type="ECO:0000256" key="1">
    <source>
        <dbReference type="SAM" id="Coils"/>
    </source>
</evidence>
<evidence type="ECO:0000313" key="4">
    <source>
        <dbReference type="Proteomes" id="UP001295684"/>
    </source>
</evidence>
<dbReference type="Proteomes" id="UP001295684">
    <property type="component" value="Unassembled WGS sequence"/>
</dbReference>
<dbReference type="PROSITE" id="PS50096">
    <property type="entry name" value="IQ"/>
    <property type="match status" value="1"/>
</dbReference>
<feature type="compositionally biased region" description="Polar residues" evidence="2">
    <location>
        <begin position="337"/>
        <end position="350"/>
    </location>
</feature>
<dbReference type="Gene3D" id="1.20.5.190">
    <property type="match status" value="1"/>
</dbReference>
<dbReference type="EMBL" id="CAMPGE010007638">
    <property type="protein sequence ID" value="CAI2366552.1"/>
    <property type="molecule type" value="Genomic_DNA"/>
</dbReference>
<gene>
    <name evidence="3" type="ORF">ECRASSUSDP1_LOCUS7825</name>
</gene>
<keyword evidence="4" id="KW-1185">Reference proteome</keyword>
<feature type="compositionally biased region" description="Polar residues" evidence="2">
    <location>
        <begin position="52"/>
        <end position="71"/>
    </location>
</feature>
<feature type="compositionally biased region" description="Basic residues" evidence="2">
    <location>
        <begin position="318"/>
        <end position="333"/>
    </location>
</feature>
<keyword evidence="1" id="KW-0175">Coiled coil</keyword>
<evidence type="ECO:0000313" key="3">
    <source>
        <dbReference type="EMBL" id="CAI2366552.1"/>
    </source>
</evidence>
<evidence type="ECO:0000256" key="2">
    <source>
        <dbReference type="SAM" id="MobiDB-lite"/>
    </source>
</evidence>
<protein>
    <submittedName>
        <fullName evidence="3">Uncharacterized protein</fullName>
    </submittedName>
</protein>
<organism evidence="3 4">
    <name type="scientific">Euplotes crassus</name>
    <dbReference type="NCBI Taxonomy" id="5936"/>
    <lineage>
        <taxon>Eukaryota</taxon>
        <taxon>Sar</taxon>
        <taxon>Alveolata</taxon>
        <taxon>Ciliophora</taxon>
        <taxon>Intramacronucleata</taxon>
        <taxon>Spirotrichea</taxon>
        <taxon>Hypotrichia</taxon>
        <taxon>Euplotida</taxon>
        <taxon>Euplotidae</taxon>
        <taxon>Moneuplotes</taxon>
    </lineage>
</organism>
<feature type="coiled-coil region" evidence="1">
    <location>
        <begin position="170"/>
        <end position="259"/>
    </location>
</feature>
<dbReference type="InterPro" id="IPR000048">
    <property type="entry name" value="IQ_motif_EF-hand-BS"/>
</dbReference>
<dbReference type="Pfam" id="PF00612">
    <property type="entry name" value="IQ"/>
    <property type="match status" value="2"/>
</dbReference>
<reference evidence="3" key="1">
    <citation type="submission" date="2023-07" db="EMBL/GenBank/DDBJ databases">
        <authorList>
            <consortium name="AG Swart"/>
            <person name="Singh M."/>
            <person name="Singh A."/>
            <person name="Seah K."/>
            <person name="Emmerich C."/>
        </authorList>
    </citation>
    <scope>NUCLEOTIDE SEQUENCE</scope>
    <source>
        <strain evidence="3">DP1</strain>
    </source>
</reference>
<comment type="caution">
    <text evidence="3">The sequence shown here is derived from an EMBL/GenBank/DDBJ whole genome shotgun (WGS) entry which is preliminary data.</text>
</comment>
<feature type="region of interest" description="Disordered" evidence="2">
    <location>
        <begin position="1"/>
        <end position="22"/>
    </location>
</feature>
<feature type="region of interest" description="Disordered" evidence="2">
    <location>
        <begin position="48"/>
        <end position="76"/>
    </location>
</feature>
<dbReference type="AlphaFoldDB" id="A0AAD1XCY5"/>
<feature type="region of interest" description="Disordered" evidence="2">
    <location>
        <begin position="318"/>
        <end position="372"/>
    </location>
</feature>
<feature type="compositionally biased region" description="Basic and acidic residues" evidence="2">
    <location>
        <begin position="352"/>
        <end position="372"/>
    </location>
</feature>
<proteinExistence type="predicted"/>
<sequence length="372" mass="44370">MSIRFPSPSRKPSEFGSPIKASHQVSGLRRLNRFQKCRNQTKCVNLPRISGRENQNQTSIAPHLHLSNNGNDRGESPERQLYKYLKNRVITRRSISVASTKKVPKSTFNSINISRKLSNRASLDLNSPWPTRSTIKSVISKLQKKIQYMQKKEDQKSLIKEKLRLDKEKFMELQLQRKRQKQAKAQARQRKHKAATAIQRAFKNYLLLKRIKEYEKRYQEVQKRTIAAMKIQLFWRSYLNSKRRDRDHKEQSIKKVEKKMINYFTDYIITFKYLKPKFHKIIKQFDNLVKHKKANVVDSACVTIQYWVRKFLKKLRAKRKKAPAKKKRKKKAPWQKPSWNTSFSKNNSGRFNAEKQRRIKENLEKLKMKGKR</sequence>
<accession>A0AAD1XCY5</accession>
<name>A0AAD1XCY5_EUPCR</name>